<dbReference type="KEGG" id="scm:SCHCO_02517384"/>
<proteinExistence type="predicted"/>
<feature type="compositionally biased region" description="Acidic residues" evidence="1">
    <location>
        <begin position="100"/>
        <end position="109"/>
    </location>
</feature>
<feature type="region of interest" description="Disordered" evidence="1">
    <location>
        <begin position="89"/>
        <end position="109"/>
    </location>
</feature>
<feature type="region of interest" description="Disordered" evidence="1">
    <location>
        <begin position="1"/>
        <end position="69"/>
    </location>
</feature>
<feature type="compositionally biased region" description="Basic and acidic residues" evidence="1">
    <location>
        <begin position="242"/>
        <end position="255"/>
    </location>
</feature>
<dbReference type="VEuPathDB" id="FungiDB:SCHCODRAFT_02517384"/>
<dbReference type="Pfam" id="PF20149">
    <property type="entry name" value="DUF6532"/>
    <property type="match status" value="1"/>
</dbReference>
<organism evidence="4">
    <name type="scientific">Schizophyllum commune (strain H4-8 / FGSC 9210)</name>
    <name type="common">Split gill fungus</name>
    <dbReference type="NCBI Taxonomy" id="578458"/>
    <lineage>
        <taxon>Eukaryota</taxon>
        <taxon>Fungi</taxon>
        <taxon>Dikarya</taxon>
        <taxon>Basidiomycota</taxon>
        <taxon>Agaricomycotina</taxon>
        <taxon>Agaricomycetes</taxon>
        <taxon>Agaricomycetidae</taxon>
        <taxon>Agaricales</taxon>
        <taxon>Schizophyllaceae</taxon>
        <taxon>Schizophyllum</taxon>
    </lineage>
</organism>
<evidence type="ECO:0000259" key="2">
    <source>
        <dbReference type="Pfam" id="PF20149"/>
    </source>
</evidence>
<keyword evidence="4" id="KW-1185">Reference proteome</keyword>
<evidence type="ECO:0000256" key="1">
    <source>
        <dbReference type="SAM" id="MobiDB-lite"/>
    </source>
</evidence>
<dbReference type="OMA" id="HMANWRR"/>
<dbReference type="HOGENOM" id="CLU_501684_0_0_1"/>
<dbReference type="InterPro" id="IPR045341">
    <property type="entry name" value="DUF6532"/>
</dbReference>
<sequence length="543" mass="59719">MTNTRPPTKRKASARAREATQHAAAIDAVNGKKPKNAPGPPPAPRAKSKTASVPSTSSVSAPPSTSVLTPEEIEFILAAREANIRSVLSTKISEKAVESSESDDDGLYDLEEVPNDIYSRNMALLAKEHDEGLLSDDDEAEDPPHKRAKRSREAPEDGPTDVDMVIAQTSDNRNAPSQRPEPTERDAQKFSHEGTSPVEVDSLSNGVRLQYDIIGPTIHISEIEFVHETVPKTPKKASGKIRRNDFTPRTRGLADESKNKARASVISQAYPASVEAAEWAIIGGVVEGATTAPNGQVLQDAYQRATQDPEVQRLLLTYVRKLAFSLLLCSQMPKAGYGLTAIRTDLIRKARAELCKDLRLGKLDEDIVKRGVLWALKKKNYVFAGLDIEHCTNDRSKPFGFSVFESVIGEVCFGAGKVNNDAAQYMIAQRQVPLNLIGLVAAMIEHCLKEWLSGAHALSDFSDEIGRAAHAKNMRYVLKMQTRARKYMNKLQMTMLRDILRDQDKLYALEEDSDVPEEDFQGIDFDALEKEAGGPIATQTMDA</sequence>
<dbReference type="EMBL" id="GL377314">
    <property type="protein sequence ID" value="EFI92101.1"/>
    <property type="molecule type" value="Genomic_DNA"/>
</dbReference>
<feature type="compositionally biased region" description="Low complexity" evidence="1">
    <location>
        <begin position="49"/>
        <end position="67"/>
    </location>
</feature>
<dbReference type="STRING" id="578458.D8QJI8"/>
<feature type="compositionally biased region" description="Polar residues" evidence="1">
    <location>
        <begin position="167"/>
        <end position="177"/>
    </location>
</feature>
<dbReference type="RefSeq" id="XP_003027004.1">
    <property type="nucleotide sequence ID" value="XM_003026958.1"/>
</dbReference>
<dbReference type="AlphaFoldDB" id="D8QJI8"/>
<feature type="region of interest" description="Disordered" evidence="1">
    <location>
        <begin position="234"/>
        <end position="255"/>
    </location>
</feature>
<feature type="region of interest" description="Disordered" evidence="1">
    <location>
        <begin position="132"/>
        <end position="200"/>
    </location>
</feature>
<accession>D8QJI8</accession>
<gene>
    <name evidence="3" type="ORF">SCHCODRAFT_238302</name>
</gene>
<evidence type="ECO:0000313" key="4">
    <source>
        <dbReference type="Proteomes" id="UP000007431"/>
    </source>
</evidence>
<reference evidence="3 4" key="1">
    <citation type="journal article" date="2010" name="Nat. Biotechnol.">
        <title>Genome sequence of the model mushroom Schizophyllum commune.</title>
        <authorList>
            <person name="Ohm R.A."/>
            <person name="de Jong J.F."/>
            <person name="Lugones L.G."/>
            <person name="Aerts A."/>
            <person name="Kothe E."/>
            <person name="Stajich J.E."/>
            <person name="de Vries R.P."/>
            <person name="Record E."/>
            <person name="Levasseur A."/>
            <person name="Baker S.E."/>
            <person name="Bartholomew K.A."/>
            <person name="Coutinho P.M."/>
            <person name="Erdmann S."/>
            <person name="Fowler T.J."/>
            <person name="Gathman A.C."/>
            <person name="Lombard V."/>
            <person name="Henrissat B."/>
            <person name="Knabe N."/>
            <person name="Kuees U."/>
            <person name="Lilly W.W."/>
            <person name="Lindquist E."/>
            <person name="Lucas S."/>
            <person name="Magnuson J.K."/>
            <person name="Piumi F."/>
            <person name="Raudaskoski M."/>
            <person name="Salamov A."/>
            <person name="Schmutz J."/>
            <person name="Schwarze F.W.M.R."/>
            <person name="vanKuyk P.A."/>
            <person name="Horton J.S."/>
            <person name="Grigoriev I.V."/>
            <person name="Woesten H.A.B."/>
        </authorList>
    </citation>
    <scope>NUCLEOTIDE SEQUENCE [LARGE SCALE GENOMIC DNA]</scope>
    <source>
        <strain evidence="4">H4-8 / FGSC 9210</strain>
    </source>
</reference>
<dbReference type="InParanoid" id="D8QJI8"/>
<feature type="domain" description="DUF6532" evidence="2">
    <location>
        <begin position="258"/>
        <end position="475"/>
    </location>
</feature>
<protein>
    <recommendedName>
        <fullName evidence="2">DUF6532 domain-containing protein</fullName>
    </recommendedName>
</protein>
<dbReference type="eggNOG" id="ENOG502R167">
    <property type="taxonomic scope" value="Eukaryota"/>
</dbReference>
<evidence type="ECO:0000313" key="3">
    <source>
        <dbReference type="EMBL" id="EFI92101.1"/>
    </source>
</evidence>
<dbReference type="Proteomes" id="UP000007431">
    <property type="component" value="Unassembled WGS sequence"/>
</dbReference>
<dbReference type="GeneID" id="9593343"/>
<dbReference type="OrthoDB" id="2790754at2759"/>
<feature type="compositionally biased region" description="Basic and acidic residues" evidence="1">
    <location>
        <begin position="181"/>
        <end position="192"/>
    </location>
</feature>
<name>D8QJI8_SCHCM</name>